<evidence type="ECO:0000313" key="1">
    <source>
        <dbReference type="EMBL" id="ABU75888.1"/>
    </source>
</evidence>
<protein>
    <submittedName>
        <fullName evidence="1">Uncharacterized protein</fullName>
    </submittedName>
</protein>
<dbReference type="EMBL" id="CP000783">
    <property type="protein sequence ID" value="ABU75888.1"/>
    <property type="molecule type" value="Genomic_DNA"/>
</dbReference>
<name>A7MI03_CROS8</name>
<gene>
    <name evidence="1" type="ordered locus">ESA_00604</name>
</gene>
<reference evidence="1 2" key="1">
    <citation type="journal article" date="2010" name="PLoS ONE">
        <title>Genome sequence of Cronobacter sakazakii BAA-894 and comparative genomic hybridization analysis with other Cronobacter species.</title>
        <authorList>
            <person name="Kucerova E."/>
            <person name="Clifton S.W."/>
            <person name="Xia X.Q."/>
            <person name="Long F."/>
            <person name="Porwollik S."/>
            <person name="Fulton L."/>
            <person name="Fronick C."/>
            <person name="Minx P."/>
            <person name="Kyung K."/>
            <person name="Warren W."/>
            <person name="Fulton R."/>
            <person name="Feng D."/>
            <person name="Wollam A."/>
            <person name="Shah N."/>
            <person name="Bhonagiri V."/>
            <person name="Nash W.E."/>
            <person name="Hallsworth-Pepin K."/>
            <person name="Wilson R.K."/>
            <person name="McClelland M."/>
            <person name="Forsythe S.J."/>
        </authorList>
    </citation>
    <scope>NUCLEOTIDE SEQUENCE [LARGE SCALE GENOMIC DNA]</scope>
    <source>
        <strain evidence="1 2">ATCC BAA-894</strain>
    </source>
</reference>
<proteinExistence type="predicted"/>
<evidence type="ECO:0000313" key="2">
    <source>
        <dbReference type="Proteomes" id="UP000000260"/>
    </source>
</evidence>
<dbReference type="Proteomes" id="UP000000260">
    <property type="component" value="Chromosome"/>
</dbReference>
<sequence>MINAFGNVFGHVIFSAQAAPEKINKAVLSSNFLFHDIIIIPVVFRARRMPEINCKLADRAGGVIVG</sequence>
<dbReference type="AlphaFoldDB" id="A7MI03"/>
<keyword evidence="2" id="KW-1185">Reference proteome</keyword>
<accession>A7MI03</accession>
<dbReference type="KEGG" id="esa:ESA_00604"/>
<organism evidence="1 2">
    <name type="scientific">Cronobacter sakazakii (strain ATCC BAA-894)</name>
    <name type="common">Enterobacter sakazakii</name>
    <dbReference type="NCBI Taxonomy" id="290339"/>
    <lineage>
        <taxon>Bacteria</taxon>
        <taxon>Pseudomonadati</taxon>
        <taxon>Pseudomonadota</taxon>
        <taxon>Gammaproteobacteria</taxon>
        <taxon>Enterobacterales</taxon>
        <taxon>Enterobacteriaceae</taxon>
        <taxon>Cronobacter</taxon>
    </lineage>
</organism>
<dbReference type="HOGENOM" id="CLU_2823873_0_0_6"/>